<evidence type="ECO:0000256" key="2">
    <source>
        <dbReference type="ARBA" id="ARBA00007441"/>
    </source>
</evidence>
<dbReference type="EMBL" id="JAAOCX010000016">
    <property type="protein sequence ID" value="MBJ7633388.1"/>
    <property type="molecule type" value="Genomic_DNA"/>
</dbReference>
<comment type="similarity">
    <text evidence="2 6">Belongs to the class-I pyridoxal-phosphate-dependent aminotransferase family.</text>
</comment>
<dbReference type="InterPro" id="IPR015421">
    <property type="entry name" value="PyrdxlP-dep_Trfase_major"/>
</dbReference>
<evidence type="ECO:0000313" key="8">
    <source>
        <dbReference type="EMBL" id="MBJ7633388.1"/>
    </source>
</evidence>
<keyword evidence="5" id="KW-0663">Pyridoxal phosphate</keyword>
<dbReference type="SUPFAM" id="SSF53383">
    <property type="entry name" value="PLP-dependent transferases"/>
    <property type="match status" value="1"/>
</dbReference>
<dbReference type="PANTHER" id="PTHR46383:SF4">
    <property type="entry name" value="AMINOTRANSFERASE"/>
    <property type="match status" value="1"/>
</dbReference>
<dbReference type="InterPro" id="IPR015422">
    <property type="entry name" value="PyrdxlP-dep_Trfase_small"/>
</dbReference>
<dbReference type="GO" id="GO:0006520">
    <property type="term" value="P:amino acid metabolic process"/>
    <property type="evidence" value="ECO:0007669"/>
    <property type="project" value="InterPro"/>
</dbReference>
<feature type="domain" description="Aminotransferase class I/classII large" evidence="7">
    <location>
        <begin position="36"/>
        <end position="388"/>
    </location>
</feature>
<dbReference type="Pfam" id="PF00155">
    <property type="entry name" value="Aminotran_1_2"/>
    <property type="match status" value="1"/>
</dbReference>
<dbReference type="Gene3D" id="3.40.640.10">
    <property type="entry name" value="Type I PLP-dependent aspartate aminotransferase-like (Major domain)"/>
    <property type="match status" value="1"/>
</dbReference>
<dbReference type="Proteomes" id="UP000808038">
    <property type="component" value="Unassembled WGS sequence"/>
</dbReference>
<dbReference type="RefSeq" id="WP_135411409.1">
    <property type="nucleotide sequence ID" value="NZ_ALXH01000145.1"/>
</dbReference>
<evidence type="ECO:0000256" key="5">
    <source>
        <dbReference type="ARBA" id="ARBA00022898"/>
    </source>
</evidence>
<keyword evidence="3 6" id="KW-0032">Aminotransferase</keyword>
<sequence length="400" mass="43256">MPHMKATLANRLNQDLKKIQPNEIRAFDMQVSQIPDIIKLTLGEPDFDTPEVVKQAAIDSIANNDSHYAPGNGTVAVRQAAAHFLSDRYDLQYDAMTEIAVTVGATEAIYASLTAVLNPGDKVLIPTPTFPLYDPITLMNGGEPVHLDTSATDFVLTPEMLSAAIAEHGDAIKAIILNYPGNPTGVAYSSKQLLELAAVLADTDIIVIADEIYSELAYDSEHRSIATYLPEQTLVLNGVSKSHAMTGYRIGFIAGPAELMRTVGMVHQMTVTTPSNPAMAAATVALGTEAGRRATLEMKSAYRKRRDYVVAQMRRAGFKVMNPDGAFYVYAGIPETHNTNDREFALALAENAAVAVIPGSVFGPGGEGYIRLSYATSDAQLQEAMARIQNYMQQVQEVSE</sequence>
<keyword evidence="4 6" id="KW-0808">Transferase</keyword>
<evidence type="ECO:0000256" key="3">
    <source>
        <dbReference type="ARBA" id="ARBA00022576"/>
    </source>
</evidence>
<dbReference type="PANTHER" id="PTHR46383">
    <property type="entry name" value="ASPARTATE AMINOTRANSFERASE"/>
    <property type="match status" value="1"/>
</dbReference>
<dbReference type="EMBL" id="JAAOCP010000016">
    <property type="protein sequence ID" value="MBJ7639770.1"/>
    <property type="molecule type" value="Genomic_DNA"/>
</dbReference>
<evidence type="ECO:0000256" key="4">
    <source>
        <dbReference type="ARBA" id="ARBA00022679"/>
    </source>
</evidence>
<evidence type="ECO:0000259" key="7">
    <source>
        <dbReference type="Pfam" id="PF00155"/>
    </source>
</evidence>
<dbReference type="CDD" id="cd00609">
    <property type="entry name" value="AAT_like"/>
    <property type="match status" value="1"/>
</dbReference>
<accession>A0A4Z0RMK3</accession>
<gene>
    <name evidence="9" type="ORF">HAU20_10325</name>
    <name evidence="8" type="ORF">HAU43_09895</name>
</gene>
<evidence type="ECO:0000313" key="10">
    <source>
        <dbReference type="Proteomes" id="UP000728106"/>
    </source>
</evidence>
<dbReference type="InterPro" id="IPR004839">
    <property type="entry name" value="Aminotransferase_I/II_large"/>
</dbReference>
<evidence type="ECO:0000313" key="9">
    <source>
        <dbReference type="EMBL" id="MBJ7639770.1"/>
    </source>
</evidence>
<dbReference type="InterPro" id="IPR004838">
    <property type="entry name" value="NHTrfase_class1_PyrdxlP-BS"/>
</dbReference>
<protein>
    <recommendedName>
        <fullName evidence="6">Aminotransferase</fullName>
        <ecNumber evidence="6">2.6.1.-</ecNumber>
    </recommendedName>
</protein>
<reference evidence="9 10" key="2">
    <citation type="journal article" date="2021" name="Int. J. Food Microbiol.">
        <title>Safety demonstration of a microbial species for use in the food chain: Weissella confusa.</title>
        <authorList>
            <person name="Bourdichon F."/>
            <person name="Patrone V."/>
            <person name="Fontana A."/>
            <person name="Milani G."/>
            <person name="Morelli L."/>
        </authorList>
    </citation>
    <scope>NUCLEOTIDE SEQUENCE [LARGE SCALE GENOMIC DNA]</scope>
    <source>
        <strain evidence="8">CCUG 30943</strain>
        <strain evidence="9 10">CCUG 43002</strain>
    </source>
</reference>
<dbReference type="GO" id="GO:0008483">
    <property type="term" value="F:transaminase activity"/>
    <property type="evidence" value="ECO:0007669"/>
    <property type="project" value="UniProtKB-KW"/>
</dbReference>
<comment type="caution">
    <text evidence="9">The sequence shown here is derived from an EMBL/GenBank/DDBJ whole genome shotgun (WGS) entry which is preliminary data.</text>
</comment>
<proteinExistence type="inferred from homology"/>
<dbReference type="AlphaFoldDB" id="A0A4Z0RMK3"/>
<dbReference type="Proteomes" id="UP000728106">
    <property type="component" value="Unassembled WGS sequence"/>
</dbReference>
<name>A0A4Z0RMK3_WEICO</name>
<evidence type="ECO:0000256" key="1">
    <source>
        <dbReference type="ARBA" id="ARBA00001933"/>
    </source>
</evidence>
<keyword evidence="10" id="KW-1185">Reference proteome</keyword>
<organism evidence="9 10">
    <name type="scientific">Weissella confusa</name>
    <name type="common">Lactobacillus confusus</name>
    <dbReference type="NCBI Taxonomy" id="1583"/>
    <lineage>
        <taxon>Bacteria</taxon>
        <taxon>Bacillati</taxon>
        <taxon>Bacillota</taxon>
        <taxon>Bacilli</taxon>
        <taxon>Lactobacillales</taxon>
        <taxon>Lactobacillaceae</taxon>
        <taxon>Weissella</taxon>
    </lineage>
</organism>
<dbReference type="PROSITE" id="PS00105">
    <property type="entry name" value="AA_TRANSFER_CLASS_1"/>
    <property type="match status" value="1"/>
</dbReference>
<dbReference type="InterPro" id="IPR050596">
    <property type="entry name" value="AspAT/PAT-like"/>
</dbReference>
<dbReference type="EC" id="2.6.1.-" evidence="6"/>
<dbReference type="GO" id="GO:0030170">
    <property type="term" value="F:pyridoxal phosphate binding"/>
    <property type="evidence" value="ECO:0007669"/>
    <property type="project" value="InterPro"/>
</dbReference>
<dbReference type="InterPro" id="IPR015424">
    <property type="entry name" value="PyrdxlP-dep_Trfase"/>
</dbReference>
<dbReference type="Gene3D" id="3.90.1150.10">
    <property type="entry name" value="Aspartate Aminotransferase, domain 1"/>
    <property type="match status" value="1"/>
</dbReference>
<comment type="cofactor">
    <cofactor evidence="1 6">
        <name>pyridoxal 5'-phosphate</name>
        <dbReference type="ChEBI" id="CHEBI:597326"/>
    </cofactor>
</comment>
<reference evidence="9" key="1">
    <citation type="submission" date="2020-02" db="EMBL/GenBank/DDBJ databases">
        <authorList>
            <person name="Fontana A."/>
            <person name="Patrone V."/>
            <person name="Morelli L."/>
        </authorList>
    </citation>
    <scope>NUCLEOTIDE SEQUENCE</scope>
    <source>
        <strain evidence="8">CCUG 30943</strain>
        <strain evidence="9">CCUG 43002</strain>
    </source>
</reference>
<evidence type="ECO:0000256" key="6">
    <source>
        <dbReference type="RuleBase" id="RU000481"/>
    </source>
</evidence>